<dbReference type="VEuPathDB" id="TriTrypDB:LdBPK_330190.1"/>
<dbReference type="RefSeq" id="XP_003863843.1">
    <property type="nucleotide sequence ID" value="XM_003863795.1"/>
</dbReference>
<dbReference type="AlphaFoldDB" id="E9BPU8"/>
<evidence type="ECO:0000313" key="1">
    <source>
        <dbReference type="EMBL" id="CBZ37160.1"/>
    </source>
</evidence>
<protein>
    <submittedName>
        <fullName evidence="1">Uncharacterized protein</fullName>
    </submittedName>
</protein>
<gene>
    <name evidence="1" type="ORF">LDBPK_330190</name>
</gene>
<sequence>MRLRLSSLPNIMHRDWARLRLSLSTQHRADPVRQHCAQWSADARAIWHALYH</sequence>
<dbReference type="Proteomes" id="UP000008980">
    <property type="component" value="Chromosome 33"/>
</dbReference>
<reference evidence="2" key="2">
    <citation type="submission" date="2011-02" db="EMBL/GenBank/DDBJ databases">
        <title>Whole genome sequencing of Leishmania donovani clinical lines reveals dynamic variation related to drug resistance.</title>
        <authorList>
            <person name="Downing T."/>
            <person name="Imamura H."/>
            <person name="Sanders M."/>
            <person name="Decuypere S."/>
            <person name="Hertz-Fowler C."/>
            <person name="Clark T.G."/>
            <person name="Rijal S."/>
            <person name="Sundar S."/>
            <person name="Quail M.A."/>
            <person name="De Doncker S."/>
            <person name="Maes I."/>
            <person name="Vanaerschot M."/>
            <person name="Stark O."/>
            <person name="Schonian G."/>
            <person name="Dujardin J.C."/>
            <person name="Berriman M."/>
        </authorList>
    </citation>
    <scope>NUCLEOTIDE SEQUENCE [LARGE SCALE GENOMIC DNA]</scope>
    <source>
        <strain evidence="2">BPK282A1</strain>
    </source>
</reference>
<accession>E9BPU8</accession>
<dbReference type="KEGG" id="ldo:LDBPK_330190"/>
<name>E9BPU8_LEIDO</name>
<proteinExistence type="predicted"/>
<dbReference type="EMBL" id="FR799620">
    <property type="protein sequence ID" value="CBZ37160.1"/>
    <property type="molecule type" value="Genomic_DNA"/>
</dbReference>
<organism evidence="1 2">
    <name type="scientific">Leishmania donovani</name>
    <dbReference type="NCBI Taxonomy" id="5661"/>
    <lineage>
        <taxon>Eukaryota</taxon>
        <taxon>Discoba</taxon>
        <taxon>Euglenozoa</taxon>
        <taxon>Kinetoplastea</taxon>
        <taxon>Metakinetoplastina</taxon>
        <taxon>Trypanosomatida</taxon>
        <taxon>Trypanosomatidae</taxon>
        <taxon>Leishmaniinae</taxon>
        <taxon>Leishmania</taxon>
    </lineage>
</organism>
<dbReference type="GeneID" id="13391608"/>
<reference evidence="1 2" key="1">
    <citation type="journal article" date="2011" name="Genome Res.">
        <title>Whole genome sequencing of multiple Leishmania donovani clinical isolates provides insights into population structure and mechanisms of drug resistance.</title>
        <authorList>
            <person name="Downing T."/>
            <person name="Imamura H."/>
            <person name="Decuypere S."/>
            <person name="Clark T.G."/>
            <person name="Coombs G.H."/>
            <person name="Cotton J.A."/>
            <person name="Hilley J.D."/>
            <person name="de Doncker S."/>
            <person name="Maes I."/>
            <person name="Mottram J.C."/>
            <person name="Quail M.A."/>
            <person name="Rijal S."/>
            <person name="Sanders M."/>
            <person name="Schonian G."/>
            <person name="Stark O."/>
            <person name="Sundar S."/>
            <person name="Vanaerschot M."/>
            <person name="Hertz-Fowler C."/>
            <person name="Dujardin J.C."/>
            <person name="Berriman M."/>
        </authorList>
    </citation>
    <scope>NUCLEOTIDE SEQUENCE [LARGE SCALE GENOMIC DNA]</scope>
    <source>
        <strain evidence="1 2">BPK282A1</strain>
    </source>
</reference>
<evidence type="ECO:0000313" key="2">
    <source>
        <dbReference type="Proteomes" id="UP000008980"/>
    </source>
</evidence>